<dbReference type="InterPro" id="IPR011051">
    <property type="entry name" value="RmlC_Cupin_sf"/>
</dbReference>
<dbReference type="Proteomes" id="UP000192610">
    <property type="component" value="Unassembled WGS sequence"/>
</dbReference>
<dbReference type="RefSeq" id="WP_081197632.1">
    <property type="nucleotide sequence ID" value="NZ_FOCZ01000011.1"/>
</dbReference>
<feature type="domain" description="Cupin type-2" evidence="1">
    <location>
        <begin position="39"/>
        <end position="95"/>
    </location>
</feature>
<keyword evidence="3" id="KW-1185">Reference proteome</keyword>
<sequence>MIIDKINIAEKLSLITDHWNPRIAGELNGQYIKLVKFKGEFVWHKHDNEDEMFLVIAGSFTMELRDKSISLNPGDYIIIPRGVEHKPVANEEAHVLLFEPATTLNTGNVENELTKHTLDII</sequence>
<dbReference type="InterPro" id="IPR013096">
    <property type="entry name" value="Cupin_2"/>
</dbReference>
<dbReference type="EMBL" id="LVXG01000004">
    <property type="protein sequence ID" value="OQP54322.1"/>
    <property type="molecule type" value="Genomic_DNA"/>
</dbReference>
<dbReference type="PANTHER" id="PTHR36114:SF1">
    <property type="entry name" value="16.7 KDA PROTEIN IN WHIE LOCUS"/>
    <property type="match status" value="1"/>
</dbReference>
<accession>A0A1V9F7S0</accession>
<dbReference type="Pfam" id="PF07883">
    <property type="entry name" value="Cupin_2"/>
    <property type="match status" value="1"/>
</dbReference>
<protein>
    <recommendedName>
        <fullName evidence="1">Cupin type-2 domain-containing protein</fullName>
    </recommendedName>
</protein>
<dbReference type="STRING" id="354355.SAMN05660816_05142"/>
<gene>
    <name evidence="2" type="ORF">A4H97_22835</name>
</gene>
<dbReference type="InterPro" id="IPR014710">
    <property type="entry name" value="RmlC-like_jellyroll"/>
</dbReference>
<evidence type="ECO:0000259" key="1">
    <source>
        <dbReference type="Pfam" id="PF07883"/>
    </source>
</evidence>
<dbReference type="SUPFAM" id="SSF51182">
    <property type="entry name" value="RmlC-like cupins"/>
    <property type="match status" value="1"/>
</dbReference>
<evidence type="ECO:0000313" key="2">
    <source>
        <dbReference type="EMBL" id="OQP54322.1"/>
    </source>
</evidence>
<evidence type="ECO:0000313" key="3">
    <source>
        <dbReference type="Proteomes" id="UP000192610"/>
    </source>
</evidence>
<dbReference type="PANTHER" id="PTHR36114">
    <property type="entry name" value="16.7 KDA PROTEIN IN WHIE LOCUS"/>
    <property type="match status" value="1"/>
</dbReference>
<dbReference type="InterPro" id="IPR052044">
    <property type="entry name" value="PKS_Associated_Protein"/>
</dbReference>
<organism evidence="2 3">
    <name type="scientific">Niastella yeongjuensis</name>
    <dbReference type="NCBI Taxonomy" id="354355"/>
    <lineage>
        <taxon>Bacteria</taxon>
        <taxon>Pseudomonadati</taxon>
        <taxon>Bacteroidota</taxon>
        <taxon>Chitinophagia</taxon>
        <taxon>Chitinophagales</taxon>
        <taxon>Chitinophagaceae</taxon>
        <taxon>Niastella</taxon>
    </lineage>
</organism>
<dbReference type="AlphaFoldDB" id="A0A1V9F7S0"/>
<name>A0A1V9F7S0_9BACT</name>
<dbReference type="CDD" id="cd02226">
    <property type="entry name" value="cupin_YdbB-like"/>
    <property type="match status" value="1"/>
</dbReference>
<proteinExistence type="predicted"/>
<dbReference type="Gene3D" id="2.60.120.10">
    <property type="entry name" value="Jelly Rolls"/>
    <property type="match status" value="1"/>
</dbReference>
<dbReference type="OrthoDB" id="9794183at2"/>
<comment type="caution">
    <text evidence="2">The sequence shown here is derived from an EMBL/GenBank/DDBJ whole genome shotgun (WGS) entry which is preliminary data.</text>
</comment>
<reference evidence="3" key="1">
    <citation type="submission" date="2016-04" db="EMBL/GenBank/DDBJ databases">
        <authorList>
            <person name="Chen L."/>
            <person name="Zhuang W."/>
            <person name="Wang G."/>
        </authorList>
    </citation>
    <scope>NUCLEOTIDE SEQUENCE [LARGE SCALE GENOMIC DNA]</scope>
    <source>
        <strain evidence="3">17621</strain>
    </source>
</reference>